<comment type="function">
    <text evidence="3">Plays an important role in DNA replication, recombination and repair. Binds to ssDNA and to an array of partner proteins to recruit them to their sites of action during DNA metabolism.</text>
</comment>
<dbReference type="CDD" id="cd04496">
    <property type="entry name" value="SSB_OBF"/>
    <property type="match status" value="1"/>
</dbReference>
<evidence type="ECO:0000256" key="1">
    <source>
        <dbReference type="ARBA" id="ARBA00023125"/>
    </source>
</evidence>
<dbReference type="PROSITE" id="PS50935">
    <property type="entry name" value="SSB"/>
    <property type="match status" value="1"/>
</dbReference>
<keyword evidence="1 3" id="KW-0238">DNA-binding</keyword>
<organism evidence="6 7">
    <name type="scientific">Mesorhizobium abyssinicae</name>
    <dbReference type="NCBI Taxonomy" id="1209958"/>
    <lineage>
        <taxon>Bacteria</taxon>
        <taxon>Pseudomonadati</taxon>
        <taxon>Pseudomonadota</taxon>
        <taxon>Alphaproteobacteria</taxon>
        <taxon>Hyphomicrobiales</taxon>
        <taxon>Phyllobacteriaceae</taxon>
        <taxon>Mesorhizobium</taxon>
    </lineage>
</organism>
<evidence type="ECO:0000256" key="2">
    <source>
        <dbReference type="ARBA" id="ARBA00023172"/>
    </source>
</evidence>
<feature type="compositionally biased region" description="Basic and acidic residues" evidence="5">
    <location>
        <begin position="152"/>
        <end position="182"/>
    </location>
</feature>
<name>A0ABU5AIN4_9HYPH</name>
<dbReference type="InterPro" id="IPR000424">
    <property type="entry name" value="Primosome_PriB/ssb"/>
</dbReference>
<comment type="caution">
    <text evidence="6">The sequence shown here is derived from an EMBL/GenBank/DDBJ whole genome shotgun (WGS) entry which is preliminary data.</text>
</comment>
<keyword evidence="3" id="KW-0234">DNA repair</keyword>
<dbReference type="EMBL" id="JAVIIP010000003">
    <property type="protein sequence ID" value="MDX8537092.1"/>
    <property type="molecule type" value="Genomic_DNA"/>
</dbReference>
<reference evidence="6 7" key="1">
    <citation type="submission" date="2023-08" db="EMBL/GenBank/DDBJ databases">
        <title>Implementing the SeqCode for naming new Mesorhizobium species isolated from Vachellia karroo root nodules.</title>
        <authorList>
            <person name="Van Lill M."/>
        </authorList>
    </citation>
    <scope>NUCLEOTIDE SEQUENCE [LARGE SCALE GENOMIC DNA]</scope>
    <source>
        <strain evidence="6 7">VK4B</strain>
    </source>
</reference>
<sequence>MAGYLNKVQLIGNVGDDPDINNLNNGGVVANFSIATTESWKDKNSGEKKERTEWHRIVVFSEGLVGVVENYVRKGHKLYVEGELQTRKWQDQQGNDRYSTEIVLSGFDAKLIMLGSKNGGGDRDPNGNADRPGNKAGGQSYADKSGGTGRQSQDRGRDQGQGDNRESFSRQRGGEQRQQSRELDDEIPF</sequence>
<evidence type="ECO:0000256" key="4">
    <source>
        <dbReference type="RuleBase" id="RU000524"/>
    </source>
</evidence>
<dbReference type="NCBIfam" id="TIGR00621">
    <property type="entry name" value="ssb"/>
    <property type="match status" value="1"/>
</dbReference>
<proteinExistence type="inferred from homology"/>
<evidence type="ECO:0000313" key="6">
    <source>
        <dbReference type="EMBL" id="MDX8537092.1"/>
    </source>
</evidence>
<dbReference type="HAMAP" id="MF_00984">
    <property type="entry name" value="SSB"/>
    <property type="match status" value="1"/>
</dbReference>
<feature type="region of interest" description="Disordered" evidence="5">
    <location>
        <begin position="115"/>
        <end position="189"/>
    </location>
</feature>
<dbReference type="GO" id="GO:0003677">
    <property type="term" value="F:DNA binding"/>
    <property type="evidence" value="ECO:0007669"/>
    <property type="project" value="UniProtKB-KW"/>
</dbReference>
<keyword evidence="3" id="KW-0227">DNA damage</keyword>
<feature type="short sequence motif" description="Important for interaction with partner proteins" evidence="3">
    <location>
        <begin position="184"/>
        <end position="189"/>
    </location>
</feature>
<dbReference type="PANTHER" id="PTHR10302:SF0">
    <property type="entry name" value="SINGLE-STRANDED DNA-BINDING PROTEIN, MITOCHONDRIAL"/>
    <property type="match status" value="1"/>
</dbReference>
<accession>A0ABU5AIN4</accession>
<gene>
    <name evidence="6" type="primary">ssb</name>
    <name evidence="6" type="ORF">RFM23_05570</name>
</gene>
<dbReference type="InterPro" id="IPR011344">
    <property type="entry name" value="ssDNA-bd"/>
</dbReference>
<dbReference type="InterPro" id="IPR012340">
    <property type="entry name" value="NA-bd_OB-fold"/>
</dbReference>
<evidence type="ECO:0000256" key="3">
    <source>
        <dbReference type="HAMAP-Rule" id="MF_00984"/>
    </source>
</evidence>
<dbReference type="SUPFAM" id="SSF50249">
    <property type="entry name" value="Nucleic acid-binding proteins"/>
    <property type="match status" value="1"/>
</dbReference>
<dbReference type="PANTHER" id="PTHR10302">
    <property type="entry name" value="SINGLE-STRANDED DNA-BINDING PROTEIN"/>
    <property type="match status" value="1"/>
</dbReference>
<protein>
    <recommendedName>
        <fullName evidence="3 4">Single-stranded DNA-binding protein</fullName>
        <shortName evidence="3">SSB</shortName>
    </recommendedName>
</protein>
<keyword evidence="3" id="KW-0235">DNA replication</keyword>
<dbReference type="Proteomes" id="UP001276564">
    <property type="component" value="Unassembled WGS sequence"/>
</dbReference>
<evidence type="ECO:0000256" key="5">
    <source>
        <dbReference type="SAM" id="MobiDB-lite"/>
    </source>
</evidence>
<keyword evidence="7" id="KW-1185">Reference proteome</keyword>
<keyword evidence="2 3" id="KW-0233">DNA recombination</keyword>
<comment type="subunit">
    <text evidence="3">Homotetramer.</text>
</comment>
<evidence type="ECO:0000313" key="7">
    <source>
        <dbReference type="Proteomes" id="UP001276564"/>
    </source>
</evidence>
<dbReference type="RefSeq" id="WP_320319868.1">
    <property type="nucleotide sequence ID" value="NZ_JAVIIP010000003.1"/>
</dbReference>
<dbReference type="Pfam" id="PF00436">
    <property type="entry name" value="SSB"/>
    <property type="match status" value="1"/>
</dbReference>
<dbReference type="Gene3D" id="2.40.50.140">
    <property type="entry name" value="Nucleic acid-binding proteins"/>
    <property type="match status" value="1"/>
</dbReference>
<feature type="DNA-binding region" evidence="3">
    <location>
        <begin position="54"/>
        <end position="60"/>
    </location>
</feature>